<dbReference type="GO" id="GO:0016987">
    <property type="term" value="F:sigma factor activity"/>
    <property type="evidence" value="ECO:0007669"/>
    <property type="project" value="UniProtKB-KW"/>
</dbReference>
<dbReference type="InterPro" id="IPR007627">
    <property type="entry name" value="RNA_pol_sigma70_r2"/>
</dbReference>
<dbReference type="Pfam" id="PF04542">
    <property type="entry name" value="Sigma70_r2"/>
    <property type="match status" value="1"/>
</dbReference>
<evidence type="ECO:0000313" key="9">
    <source>
        <dbReference type="EMBL" id="RRK32463.1"/>
    </source>
</evidence>
<dbReference type="Pfam" id="PF08281">
    <property type="entry name" value="Sigma70_r4_2"/>
    <property type="match status" value="1"/>
</dbReference>
<dbReference type="Gene3D" id="1.10.10.10">
    <property type="entry name" value="Winged helix-like DNA-binding domain superfamily/Winged helix DNA-binding domain"/>
    <property type="match status" value="1"/>
</dbReference>
<feature type="domain" description="RNA polymerase sigma factor 70 region 4 type 2" evidence="7">
    <location>
        <begin position="115"/>
        <end position="167"/>
    </location>
</feature>
<gene>
    <name evidence="9" type="ORF">EBB54_14670</name>
    <name evidence="8" type="ORF">FMM80_05740</name>
</gene>
<accession>A0A3R8JPD5</accession>
<sequence>MSGDFLLIRKMKQGDDGAFELFVRKYYGDILSYCHYHCPDQEYAEDLTQETFARFFAKLSDYRYQGKTKNYLYTVAKNLCRDYFKKSRESPLEDTELYEELGTKDHPAEEIVNRLAVTQALETLPEELREVVILYYFQELKLREIADTLQIGLPLVKYRLKQAKLKLAELLNPNCAS</sequence>
<keyword evidence="2" id="KW-0805">Transcription regulation</keyword>
<feature type="domain" description="RNA polymerase sigma-70 region 2" evidence="6">
    <location>
        <begin position="22"/>
        <end position="88"/>
    </location>
</feature>
<comment type="similarity">
    <text evidence="1">Belongs to the sigma-70 factor family. ECF subfamily.</text>
</comment>
<name>N2AFN2_9FIRM</name>
<dbReference type="GO" id="GO:0003677">
    <property type="term" value="F:DNA binding"/>
    <property type="evidence" value="ECO:0007669"/>
    <property type="project" value="UniProtKB-KW"/>
</dbReference>
<protein>
    <submittedName>
        <fullName evidence="9">RNA polymerase sigma factor</fullName>
    </submittedName>
</protein>
<dbReference type="InterPro" id="IPR013249">
    <property type="entry name" value="RNA_pol_sigma70_r4_t2"/>
</dbReference>
<organism evidence="9 10">
    <name type="scientific">Schaedlerella arabinosiphila</name>
    <dbReference type="NCBI Taxonomy" id="2044587"/>
    <lineage>
        <taxon>Bacteria</taxon>
        <taxon>Bacillati</taxon>
        <taxon>Bacillota</taxon>
        <taxon>Clostridia</taxon>
        <taxon>Lachnospirales</taxon>
        <taxon>Lachnospiraceae</taxon>
        <taxon>Schaedlerella</taxon>
    </lineage>
</organism>
<evidence type="ECO:0000256" key="1">
    <source>
        <dbReference type="ARBA" id="ARBA00010641"/>
    </source>
</evidence>
<evidence type="ECO:0000256" key="2">
    <source>
        <dbReference type="ARBA" id="ARBA00023015"/>
    </source>
</evidence>
<dbReference type="InterPro" id="IPR013325">
    <property type="entry name" value="RNA_pol_sigma_r2"/>
</dbReference>
<dbReference type="RefSeq" id="WP_004070419.1">
    <property type="nucleotide sequence ID" value="NZ_RHJS01000002.1"/>
</dbReference>
<dbReference type="GO" id="GO:0006352">
    <property type="term" value="P:DNA-templated transcription initiation"/>
    <property type="evidence" value="ECO:0007669"/>
    <property type="project" value="InterPro"/>
</dbReference>
<accession>N2AFN2</accession>
<proteinExistence type="inferred from homology"/>
<dbReference type="InterPro" id="IPR039425">
    <property type="entry name" value="RNA_pol_sigma-70-like"/>
</dbReference>
<dbReference type="CDD" id="cd06171">
    <property type="entry name" value="Sigma70_r4"/>
    <property type="match status" value="1"/>
</dbReference>
<keyword evidence="4" id="KW-0238">DNA-binding</keyword>
<evidence type="ECO:0000256" key="3">
    <source>
        <dbReference type="ARBA" id="ARBA00023082"/>
    </source>
</evidence>
<evidence type="ECO:0000256" key="4">
    <source>
        <dbReference type="ARBA" id="ARBA00023125"/>
    </source>
</evidence>
<reference evidence="8 11" key="2">
    <citation type="submission" date="2019-07" db="EMBL/GenBank/DDBJ databases">
        <title>Draft genome sequences of 15 bacterial species constituting the stable defined intestinal microbiota of the GM15 gnotobiotic mouse model.</title>
        <authorList>
            <person name="Elie C."/>
            <person name="Mathieu A."/>
            <person name="Saliou A."/>
            <person name="Darnaud M."/>
            <person name="Leulier F."/>
            <person name="Tamellini A."/>
        </authorList>
    </citation>
    <scope>NUCLEOTIDE SEQUENCE [LARGE SCALE GENOMIC DNA]</scope>
    <source>
        <strain evidence="11">ASF 502</strain>
        <strain evidence="8">MD300</strain>
    </source>
</reference>
<comment type="caution">
    <text evidence="9">The sequence shown here is derived from an EMBL/GenBank/DDBJ whole genome shotgun (WGS) entry which is preliminary data.</text>
</comment>
<evidence type="ECO:0000313" key="8">
    <source>
        <dbReference type="EMBL" id="NDO68235.1"/>
    </source>
</evidence>
<dbReference type="Proteomes" id="UP000474104">
    <property type="component" value="Unassembled WGS sequence"/>
</dbReference>
<dbReference type="Proteomes" id="UP000274920">
    <property type="component" value="Unassembled WGS sequence"/>
</dbReference>
<evidence type="ECO:0000313" key="10">
    <source>
        <dbReference type="Proteomes" id="UP000274920"/>
    </source>
</evidence>
<keyword evidence="3" id="KW-0731">Sigma factor</keyword>
<dbReference type="SUPFAM" id="SSF88659">
    <property type="entry name" value="Sigma3 and sigma4 domains of RNA polymerase sigma factors"/>
    <property type="match status" value="1"/>
</dbReference>
<dbReference type="eggNOG" id="COG1595">
    <property type="taxonomic scope" value="Bacteria"/>
</dbReference>
<dbReference type="STRING" id="2044587.C824_04556"/>
<dbReference type="Gene3D" id="1.10.1740.10">
    <property type="match status" value="1"/>
</dbReference>
<dbReference type="HOGENOM" id="CLU_047691_3_4_9"/>
<evidence type="ECO:0000259" key="7">
    <source>
        <dbReference type="Pfam" id="PF08281"/>
    </source>
</evidence>
<keyword evidence="5" id="KW-0804">Transcription</keyword>
<dbReference type="PANTHER" id="PTHR43133">
    <property type="entry name" value="RNA POLYMERASE ECF-TYPE SIGMA FACTO"/>
    <property type="match status" value="1"/>
</dbReference>
<evidence type="ECO:0000256" key="5">
    <source>
        <dbReference type="ARBA" id="ARBA00023163"/>
    </source>
</evidence>
<dbReference type="NCBIfam" id="TIGR02937">
    <property type="entry name" value="sigma70-ECF"/>
    <property type="match status" value="1"/>
</dbReference>
<evidence type="ECO:0000313" key="11">
    <source>
        <dbReference type="Proteomes" id="UP000474104"/>
    </source>
</evidence>
<dbReference type="EMBL" id="RHJS01000002">
    <property type="protein sequence ID" value="RRK32463.1"/>
    <property type="molecule type" value="Genomic_DNA"/>
</dbReference>
<dbReference type="PANTHER" id="PTHR43133:SF8">
    <property type="entry name" value="RNA POLYMERASE SIGMA FACTOR HI_1459-RELATED"/>
    <property type="match status" value="1"/>
</dbReference>
<reference evidence="9" key="1">
    <citation type="submission" date="2018-10" db="EMBL/GenBank/DDBJ databases">
        <title>Schaedlerella arabinophila gen. nov. sp. nov., isolated from the mouse intestinal tract and comparative analysis with the genome of the closely related altered Schaedler flora strain ASF502.</title>
        <authorList>
            <person name="Miyake S."/>
            <person name="Soh M."/>
            <person name="Seedorf H."/>
        </authorList>
    </citation>
    <scope>NUCLEOTIDE SEQUENCE [LARGE SCALE GENOMIC DNA]</scope>
    <source>
        <strain evidence="9">DSM 106076</strain>
    </source>
</reference>
<dbReference type="InterPro" id="IPR014284">
    <property type="entry name" value="RNA_pol_sigma-70_dom"/>
</dbReference>
<dbReference type="EMBL" id="VIRB01000037">
    <property type="protein sequence ID" value="NDO68235.1"/>
    <property type="molecule type" value="Genomic_DNA"/>
</dbReference>
<keyword evidence="10" id="KW-1185">Reference proteome</keyword>
<dbReference type="AlphaFoldDB" id="N2AFN2"/>
<dbReference type="SUPFAM" id="SSF88946">
    <property type="entry name" value="Sigma2 domain of RNA polymerase sigma factors"/>
    <property type="match status" value="1"/>
</dbReference>
<dbReference type="OrthoDB" id="1692185at2"/>
<dbReference type="InterPro" id="IPR036388">
    <property type="entry name" value="WH-like_DNA-bd_sf"/>
</dbReference>
<evidence type="ECO:0000259" key="6">
    <source>
        <dbReference type="Pfam" id="PF04542"/>
    </source>
</evidence>
<dbReference type="InterPro" id="IPR013324">
    <property type="entry name" value="RNA_pol_sigma_r3/r4-like"/>
</dbReference>